<evidence type="ECO:0000259" key="3">
    <source>
        <dbReference type="SMART" id="SM01217"/>
    </source>
</evidence>
<dbReference type="PANTHER" id="PTHR42715:SF10">
    <property type="entry name" value="BETA-GLUCOSIDASE"/>
    <property type="match status" value="1"/>
</dbReference>
<evidence type="ECO:0000313" key="4">
    <source>
        <dbReference type="EMBL" id="PHU36615.1"/>
    </source>
</evidence>
<dbReference type="RefSeq" id="WP_099386861.1">
    <property type="nucleotide sequence ID" value="NZ_JANSWH010000008.1"/>
</dbReference>
<dbReference type="Gene3D" id="3.40.50.1700">
    <property type="entry name" value="Glycoside hydrolase family 3 C-terminal domain"/>
    <property type="match status" value="1"/>
</dbReference>
<dbReference type="GO" id="GO:0004553">
    <property type="term" value="F:hydrolase activity, hydrolyzing O-glycosyl compounds"/>
    <property type="evidence" value="ECO:0007669"/>
    <property type="project" value="InterPro"/>
</dbReference>
<reference evidence="4 5" key="1">
    <citation type="submission" date="2017-10" db="EMBL/GenBank/DDBJ databases">
        <title>Resolving the taxonomy of Roseburia spp., Eubacterium rectale and Agathobacter spp. through phylogenomic analysis.</title>
        <authorList>
            <person name="Sheridan P.O."/>
            <person name="Walker A.W."/>
            <person name="Duncan S.H."/>
            <person name="Scott K.P."/>
            <person name="Toole P.W.O."/>
            <person name="Luis P."/>
            <person name="Flint H.J."/>
        </authorList>
    </citation>
    <scope>NUCLEOTIDE SEQUENCE [LARGE SCALE GENOMIC DNA]</scope>
    <source>
        <strain evidence="4 5">JK623</strain>
    </source>
</reference>
<accession>A0A2G3E0E2</accession>
<protein>
    <recommendedName>
        <fullName evidence="3">Fibronectin type III-like domain-containing protein</fullName>
    </recommendedName>
</protein>
<proteinExistence type="inferred from homology"/>
<dbReference type="InterPro" id="IPR050288">
    <property type="entry name" value="Cellulose_deg_GH3"/>
</dbReference>
<evidence type="ECO:0000256" key="2">
    <source>
        <dbReference type="ARBA" id="ARBA00022801"/>
    </source>
</evidence>
<name>A0A2G3E0E2_9FIRM</name>
<dbReference type="Pfam" id="PF01915">
    <property type="entry name" value="Glyco_hydro_3_C"/>
    <property type="match status" value="1"/>
</dbReference>
<dbReference type="Gene3D" id="3.20.20.300">
    <property type="entry name" value="Glycoside hydrolase, family 3, N-terminal domain"/>
    <property type="match status" value="1"/>
</dbReference>
<dbReference type="SMART" id="SM01217">
    <property type="entry name" value="Fn3_like"/>
    <property type="match status" value="1"/>
</dbReference>
<comment type="similarity">
    <text evidence="1">Belongs to the glycosyl hydrolase 3 family.</text>
</comment>
<dbReference type="InterPro" id="IPR036962">
    <property type="entry name" value="Glyco_hydro_3_N_sf"/>
</dbReference>
<dbReference type="Proteomes" id="UP000224563">
    <property type="component" value="Unassembled WGS sequence"/>
</dbReference>
<dbReference type="InterPro" id="IPR026891">
    <property type="entry name" value="Fn3-like"/>
</dbReference>
<dbReference type="InterPro" id="IPR036881">
    <property type="entry name" value="Glyco_hydro_3_C_sf"/>
</dbReference>
<comment type="caution">
    <text evidence="4">The sequence shown here is derived from an EMBL/GenBank/DDBJ whole genome shotgun (WGS) entry which is preliminary data.</text>
</comment>
<evidence type="ECO:0000256" key="1">
    <source>
        <dbReference type="ARBA" id="ARBA00005336"/>
    </source>
</evidence>
<feature type="domain" description="Fibronectin type III-like" evidence="3">
    <location>
        <begin position="499"/>
        <end position="566"/>
    </location>
</feature>
<keyword evidence="5" id="KW-1185">Reference proteome</keyword>
<dbReference type="InterPro" id="IPR001764">
    <property type="entry name" value="Glyco_hydro_3_N"/>
</dbReference>
<dbReference type="GO" id="GO:0005975">
    <property type="term" value="P:carbohydrate metabolic process"/>
    <property type="evidence" value="ECO:0007669"/>
    <property type="project" value="InterPro"/>
</dbReference>
<dbReference type="Pfam" id="PF00933">
    <property type="entry name" value="Glyco_hydro_3"/>
    <property type="match status" value="1"/>
</dbReference>
<dbReference type="InterPro" id="IPR013783">
    <property type="entry name" value="Ig-like_fold"/>
</dbReference>
<keyword evidence="2" id="KW-0378">Hydrolase</keyword>
<gene>
    <name evidence="4" type="ORF">CSX02_12060</name>
</gene>
<dbReference type="EMBL" id="PDYG01000129">
    <property type="protein sequence ID" value="PHU36615.1"/>
    <property type="molecule type" value="Genomic_DNA"/>
</dbReference>
<dbReference type="InterPro" id="IPR002772">
    <property type="entry name" value="Glyco_hydro_3_C"/>
</dbReference>
<dbReference type="PANTHER" id="PTHR42715">
    <property type="entry name" value="BETA-GLUCOSIDASE"/>
    <property type="match status" value="1"/>
</dbReference>
<organism evidence="4 5">
    <name type="scientific">Agathobacter ruminis</name>
    <dbReference type="NCBI Taxonomy" id="1712665"/>
    <lineage>
        <taxon>Bacteria</taxon>
        <taxon>Bacillati</taxon>
        <taxon>Bacillota</taxon>
        <taxon>Clostridia</taxon>
        <taxon>Lachnospirales</taxon>
        <taxon>Lachnospiraceae</taxon>
        <taxon>Agathobacter</taxon>
    </lineage>
</organism>
<evidence type="ECO:0000313" key="5">
    <source>
        <dbReference type="Proteomes" id="UP000224563"/>
    </source>
</evidence>
<dbReference type="AlphaFoldDB" id="A0A2G3E0E2"/>
<dbReference type="InterPro" id="IPR017853">
    <property type="entry name" value="GH"/>
</dbReference>
<dbReference type="SUPFAM" id="SSF52279">
    <property type="entry name" value="Beta-D-glucan exohydrolase, C-terminal domain"/>
    <property type="match status" value="1"/>
</dbReference>
<dbReference type="Pfam" id="PF14310">
    <property type="entry name" value="Fn3-like"/>
    <property type="match status" value="1"/>
</dbReference>
<sequence>MERYMDTSLSPEERADDLFAKLSREEIVAQLQNYEIGIDAARCCDFESEYGIGFLSAEWMQECADVKEAIRLQRELQARAMEQSPHHIPAIFYIHGLAGAHVPRATSFPSDLNRGANFNTRLEELIGSIIARQSLVMGINYVISPIMDITRDFFVERKRKTYSEARTLGVIMGGAYTKGIRSVDIDGRRADVISDLNTFRVDLLPEDRIDHMAWTVIKEKFRMGLFEHPFAMDEDAVEEALEHKANYEIARIGAEESLILLKNNGIIPLDHNVKKVVVIGPHAQDSGSYYLTEQAAHRETQTIFECLKNEKPTVEIIYARGYDYYGDDESGYEEALALLADADIAILTLGMRYNYWNHEIGGLDITTNCGIIPPCQEKLIARISEMGIPMVGIHLGVHPFANHLGEEKLDAILEALLPGEATADAVVDVLSGKVNPCGRLPIEVYDNQLQTLRRAFGYGMSFSNFEYRDMSVDRNEVSATENFEIRVHLENHGPIAGSELIQLYRQEDKAVRENRKLMGLRKVFFLSGESHDVVFTIDPAQMAIPSEDGAWMVQPGQYTFMIGRSVNDIIGEVSVTIHGTDKIEGPERVFYSTSRVE</sequence>
<dbReference type="SUPFAM" id="SSF51445">
    <property type="entry name" value="(Trans)glycosidases"/>
    <property type="match status" value="1"/>
</dbReference>
<dbReference type="Gene3D" id="2.60.40.10">
    <property type="entry name" value="Immunoglobulins"/>
    <property type="match status" value="1"/>
</dbReference>
<reference evidence="4 5" key="2">
    <citation type="submission" date="2017-10" db="EMBL/GenBank/DDBJ databases">
        <authorList>
            <person name="Banno H."/>
            <person name="Chua N.-H."/>
        </authorList>
    </citation>
    <scope>NUCLEOTIDE SEQUENCE [LARGE SCALE GENOMIC DNA]</scope>
    <source>
        <strain evidence="4 5">JK623</strain>
    </source>
</reference>